<gene>
    <name evidence="2" type="primary">CDC24_3</name>
    <name evidence="2" type="ORF">V5O48_015088</name>
</gene>
<dbReference type="InterPro" id="IPR053026">
    <property type="entry name" value="CDC42_GEF"/>
</dbReference>
<dbReference type="InterPro" id="IPR000219">
    <property type="entry name" value="DH_dom"/>
</dbReference>
<feature type="domain" description="DH" evidence="1">
    <location>
        <begin position="11"/>
        <end position="186"/>
    </location>
</feature>
<dbReference type="Proteomes" id="UP001465976">
    <property type="component" value="Unassembled WGS sequence"/>
</dbReference>
<dbReference type="SUPFAM" id="SSF50729">
    <property type="entry name" value="PH domain-like"/>
    <property type="match status" value="1"/>
</dbReference>
<dbReference type="PROSITE" id="PS50010">
    <property type="entry name" value="DH_2"/>
    <property type="match status" value="1"/>
</dbReference>
<evidence type="ECO:0000313" key="2">
    <source>
        <dbReference type="EMBL" id="KAL0566913.1"/>
    </source>
</evidence>
<dbReference type="Gene3D" id="1.20.900.10">
    <property type="entry name" value="Dbl homology (DH) domain"/>
    <property type="match status" value="1"/>
</dbReference>
<protein>
    <submittedName>
        <fullName evidence="2">Guanine nucleotide exchange factor for Cdc42p</fullName>
    </submittedName>
</protein>
<keyword evidence="3" id="KW-1185">Reference proteome</keyword>
<organism evidence="2 3">
    <name type="scientific">Marasmius crinis-equi</name>
    <dbReference type="NCBI Taxonomy" id="585013"/>
    <lineage>
        <taxon>Eukaryota</taxon>
        <taxon>Fungi</taxon>
        <taxon>Dikarya</taxon>
        <taxon>Basidiomycota</taxon>
        <taxon>Agaricomycotina</taxon>
        <taxon>Agaricomycetes</taxon>
        <taxon>Agaricomycetidae</taxon>
        <taxon>Agaricales</taxon>
        <taxon>Marasmiineae</taxon>
        <taxon>Marasmiaceae</taxon>
        <taxon>Marasmius</taxon>
    </lineage>
</organism>
<dbReference type="SUPFAM" id="SSF48065">
    <property type="entry name" value="DBL homology domain (DH-domain)"/>
    <property type="match status" value="1"/>
</dbReference>
<reference evidence="2 3" key="1">
    <citation type="submission" date="2024-02" db="EMBL/GenBank/DDBJ databases">
        <title>A draft genome for the cacao thread blight pathogen Marasmius crinis-equi.</title>
        <authorList>
            <person name="Cohen S.P."/>
            <person name="Baruah I.K."/>
            <person name="Amoako-Attah I."/>
            <person name="Bukari Y."/>
            <person name="Meinhardt L.W."/>
            <person name="Bailey B.A."/>
        </authorList>
    </citation>
    <scope>NUCLEOTIDE SEQUENCE [LARGE SCALE GENOMIC DNA]</scope>
    <source>
        <strain evidence="2 3">GH-76</strain>
    </source>
</reference>
<dbReference type="EMBL" id="JBAHYK010001736">
    <property type="protein sequence ID" value="KAL0566913.1"/>
    <property type="molecule type" value="Genomic_DNA"/>
</dbReference>
<dbReference type="Gene3D" id="2.30.29.30">
    <property type="entry name" value="Pleckstrin-homology domain (PH domain)/Phosphotyrosine-binding domain (PTB)"/>
    <property type="match status" value="1"/>
</dbReference>
<sequence>MTEAQAALDNQRKSIVNEMIMTERKYCQDLEIFQSYATAVLEADFLAEDTPVYRLLSCVEDMLSFQRNLLVLFESNWGMPWEEQRWGVPLLDTEDQFKACYGRYAWEYPAASKTVIDDEQTLIALNYILNAKSELSAFIAKPVSRGCKYPLLFDCLVKVSFGHPYLEEFKAAAQAARRIADAICESSRLAENEWTAEMLRSRVLDWKGHHTEDFGKLLLDDVFIVTKSEIDREYHTFLFENILLYCKEVETDGAGNILQAAPKPRPKSKSILAKAPVARRNPRLLLKGRILTKNVAGTDTNSPAPELILTSRPLAQPLQFQRATSIRSVFGGK</sequence>
<dbReference type="InterPro" id="IPR011993">
    <property type="entry name" value="PH-like_dom_sf"/>
</dbReference>
<dbReference type="PANTHER" id="PTHR47339:SF1">
    <property type="entry name" value="CELL DIVISION CONTROL PROTEIN 24"/>
    <property type="match status" value="1"/>
</dbReference>
<evidence type="ECO:0000313" key="3">
    <source>
        <dbReference type="Proteomes" id="UP001465976"/>
    </source>
</evidence>
<name>A0ABR3EVJ1_9AGAR</name>
<dbReference type="PANTHER" id="PTHR47339">
    <property type="entry name" value="CELL DIVISION CONTROL PROTEIN 24"/>
    <property type="match status" value="1"/>
</dbReference>
<dbReference type="SMART" id="SM00325">
    <property type="entry name" value="RhoGEF"/>
    <property type="match status" value="1"/>
</dbReference>
<proteinExistence type="predicted"/>
<comment type="caution">
    <text evidence="2">The sequence shown here is derived from an EMBL/GenBank/DDBJ whole genome shotgun (WGS) entry which is preliminary data.</text>
</comment>
<dbReference type="InterPro" id="IPR035899">
    <property type="entry name" value="DBL_dom_sf"/>
</dbReference>
<evidence type="ECO:0000259" key="1">
    <source>
        <dbReference type="PROSITE" id="PS50010"/>
    </source>
</evidence>
<dbReference type="Pfam" id="PF15411">
    <property type="entry name" value="PH_10"/>
    <property type="match status" value="1"/>
</dbReference>
<dbReference type="Pfam" id="PF00621">
    <property type="entry name" value="RhoGEF"/>
    <property type="match status" value="1"/>
</dbReference>
<accession>A0ABR3EVJ1</accession>